<dbReference type="PANTHER" id="PTHR15549:SF26">
    <property type="entry name" value="AXIAL BUDDING PATTERN PROTEIN 2-RELATED"/>
    <property type="match status" value="1"/>
</dbReference>
<dbReference type="VEuPathDB" id="VectorBase:BGLAX_046070"/>
<sequence length="332" mass="36952">MMTSTQTTLDAHTSTSINTNAPLTTVTHSSTNNSTSQVNSSDDGAIAGGCIAALVVVALIIIGSILFYRRRKLQSETNKHHSLNSEPNLDNDQYLNVDLPDITQPSLHPRDIQAAYLNTLVLDTSLPNTEFNLSHINQSSTLTNNIDKENKAREQLITVDANTQSEKPEFYLDDNTTNDAYTSLRSQTGECVNPYNTLQEFEDTSQETAKKRSTNIALKGSDISVISLPELEKTIHSFLEKKHLKSEEMKSAYLNCASNGVQQDTNGVKQDTNGVKQDTNGVKQDTNGAKHDIYQNSPQKRKTHLKARKDKKNKKTFNKGKNDRHDQVYSNH</sequence>
<feature type="compositionally biased region" description="Basic and acidic residues" evidence="5">
    <location>
        <begin position="320"/>
        <end position="332"/>
    </location>
</feature>
<dbReference type="VEuPathDB" id="VectorBase:BGLB036529"/>
<evidence type="ECO:0000313" key="8">
    <source>
        <dbReference type="Proteomes" id="UP000076420"/>
    </source>
</evidence>
<dbReference type="AlphaFoldDB" id="A0A2C9LZ49"/>
<keyword evidence="2 6" id="KW-0812">Transmembrane</keyword>
<dbReference type="KEGG" id="bgt:106079343"/>
<feature type="compositionally biased region" description="Polar residues" evidence="5">
    <location>
        <begin position="1"/>
        <end position="23"/>
    </location>
</feature>
<reference evidence="7" key="1">
    <citation type="submission" date="2020-05" db="UniProtKB">
        <authorList>
            <consortium name="EnsemblMetazoa"/>
        </authorList>
    </citation>
    <scope>IDENTIFICATION</scope>
    <source>
        <strain evidence="7">BB02</strain>
    </source>
</reference>
<feature type="compositionally biased region" description="Polar residues" evidence="5">
    <location>
        <begin position="261"/>
        <end position="287"/>
    </location>
</feature>
<evidence type="ECO:0000256" key="5">
    <source>
        <dbReference type="SAM" id="MobiDB-lite"/>
    </source>
</evidence>
<evidence type="ECO:0000256" key="2">
    <source>
        <dbReference type="ARBA" id="ARBA00022692"/>
    </source>
</evidence>
<feature type="compositionally biased region" description="Basic residues" evidence="5">
    <location>
        <begin position="299"/>
        <end position="318"/>
    </location>
</feature>
<evidence type="ECO:0000256" key="6">
    <source>
        <dbReference type="SAM" id="Phobius"/>
    </source>
</evidence>
<evidence type="ECO:0000256" key="3">
    <source>
        <dbReference type="ARBA" id="ARBA00022989"/>
    </source>
</evidence>
<dbReference type="Proteomes" id="UP000076420">
    <property type="component" value="Unassembled WGS sequence"/>
</dbReference>
<evidence type="ECO:0000256" key="4">
    <source>
        <dbReference type="ARBA" id="ARBA00023136"/>
    </source>
</evidence>
<keyword evidence="4 6" id="KW-0472">Membrane</keyword>
<dbReference type="RefSeq" id="XP_013095954.2">
    <property type="nucleotide sequence ID" value="XM_013240500.2"/>
</dbReference>
<feature type="region of interest" description="Disordered" evidence="5">
    <location>
        <begin position="261"/>
        <end position="332"/>
    </location>
</feature>
<gene>
    <name evidence="7" type="primary">106079343</name>
</gene>
<dbReference type="EnsemblMetazoa" id="BGLB036529-RA">
    <property type="protein sequence ID" value="BGLB036529-PA"/>
    <property type="gene ID" value="BGLB036529"/>
</dbReference>
<accession>A0A2C9LZ49</accession>
<feature type="transmembrane region" description="Helical" evidence="6">
    <location>
        <begin position="45"/>
        <end position="68"/>
    </location>
</feature>
<organism evidence="7 8">
    <name type="scientific">Biomphalaria glabrata</name>
    <name type="common">Bloodfluke planorb</name>
    <name type="synonym">Freshwater snail</name>
    <dbReference type="NCBI Taxonomy" id="6526"/>
    <lineage>
        <taxon>Eukaryota</taxon>
        <taxon>Metazoa</taxon>
        <taxon>Spiralia</taxon>
        <taxon>Lophotrochozoa</taxon>
        <taxon>Mollusca</taxon>
        <taxon>Gastropoda</taxon>
        <taxon>Heterobranchia</taxon>
        <taxon>Euthyneura</taxon>
        <taxon>Panpulmonata</taxon>
        <taxon>Hygrophila</taxon>
        <taxon>Lymnaeoidea</taxon>
        <taxon>Planorbidae</taxon>
        <taxon>Biomphalaria</taxon>
    </lineage>
</organism>
<feature type="compositionally biased region" description="Low complexity" evidence="5">
    <location>
        <begin position="24"/>
        <end position="41"/>
    </location>
</feature>
<proteinExistence type="predicted"/>
<dbReference type="PANTHER" id="PTHR15549">
    <property type="entry name" value="PAIRED IMMUNOGLOBULIN-LIKE TYPE 2 RECEPTOR"/>
    <property type="match status" value="1"/>
</dbReference>
<dbReference type="GO" id="GO:0016020">
    <property type="term" value="C:membrane"/>
    <property type="evidence" value="ECO:0007669"/>
    <property type="project" value="UniProtKB-SubCell"/>
</dbReference>
<dbReference type="OrthoDB" id="10326636at2759"/>
<dbReference type="GO" id="GO:0071944">
    <property type="term" value="C:cell periphery"/>
    <property type="evidence" value="ECO:0007669"/>
    <property type="project" value="UniProtKB-ARBA"/>
</dbReference>
<name>A0A2C9LZ49_BIOGL</name>
<dbReference type="InterPro" id="IPR051694">
    <property type="entry name" value="Immunoregulatory_rcpt-like"/>
</dbReference>
<keyword evidence="3 6" id="KW-1133">Transmembrane helix</keyword>
<evidence type="ECO:0000256" key="1">
    <source>
        <dbReference type="ARBA" id="ARBA00004167"/>
    </source>
</evidence>
<feature type="region of interest" description="Disordered" evidence="5">
    <location>
        <begin position="1"/>
        <end position="41"/>
    </location>
</feature>
<protein>
    <submittedName>
        <fullName evidence="7">Uncharacterized protein</fullName>
    </submittedName>
</protein>
<comment type="subcellular location">
    <subcellularLocation>
        <location evidence="1">Membrane</location>
        <topology evidence="1">Single-pass membrane protein</topology>
    </subcellularLocation>
</comment>
<evidence type="ECO:0000313" key="7">
    <source>
        <dbReference type="EnsemblMetazoa" id="BGLB036529-PA"/>
    </source>
</evidence>